<keyword evidence="7" id="KW-0677">Repeat</keyword>
<feature type="domain" description="Disease resistance R13L4/SHOC-2-like LRR" evidence="14">
    <location>
        <begin position="162"/>
        <end position="408"/>
    </location>
</feature>
<keyword evidence="16" id="KW-1185">Reference proteome</keyword>
<dbReference type="PRINTS" id="PR00019">
    <property type="entry name" value="LEURICHRPT"/>
</dbReference>
<dbReference type="Gene3D" id="3.80.10.10">
    <property type="entry name" value="Ribonuclease Inhibitor"/>
    <property type="match status" value="5"/>
</dbReference>
<evidence type="ECO:0000259" key="14">
    <source>
        <dbReference type="Pfam" id="PF23598"/>
    </source>
</evidence>
<evidence type="ECO:0000256" key="11">
    <source>
        <dbReference type="SAM" id="Phobius"/>
    </source>
</evidence>
<dbReference type="InterPro" id="IPR013210">
    <property type="entry name" value="LRR_N_plant-typ"/>
</dbReference>
<keyword evidence="3" id="KW-1003">Cell membrane</keyword>
<dbReference type="InterPro" id="IPR003591">
    <property type="entry name" value="Leu-rich_rpt_typical-subtyp"/>
</dbReference>
<dbReference type="SUPFAM" id="SSF52047">
    <property type="entry name" value="RNI-like"/>
    <property type="match status" value="3"/>
</dbReference>
<evidence type="ECO:0000313" key="16">
    <source>
        <dbReference type="Proteomes" id="UP000306102"/>
    </source>
</evidence>
<evidence type="ECO:0000256" key="12">
    <source>
        <dbReference type="SAM" id="SignalP"/>
    </source>
</evidence>
<evidence type="ECO:0000256" key="5">
    <source>
        <dbReference type="ARBA" id="ARBA00022692"/>
    </source>
</evidence>
<evidence type="ECO:0000256" key="2">
    <source>
        <dbReference type="ARBA" id="ARBA00009592"/>
    </source>
</evidence>
<evidence type="ECO:0000256" key="9">
    <source>
        <dbReference type="ARBA" id="ARBA00023136"/>
    </source>
</evidence>
<accession>A0A4S4E530</accession>
<dbReference type="STRING" id="542762.A0A4S4E530"/>
<dbReference type="EMBL" id="SDRB02007504">
    <property type="protein sequence ID" value="THG11053.1"/>
    <property type="molecule type" value="Genomic_DNA"/>
</dbReference>
<evidence type="ECO:0000259" key="13">
    <source>
        <dbReference type="Pfam" id="PF08263"/>
    </source>
</evidence>
<evidence type="ECO:0000313" key="15">
    <source>
        <dbReference type="EMBL" id="THG11053.1"/>
    </source>
</evidence>
<reference evidence="15 16" key="1">
    <citation type="journal article" date="2018" name="Proc. Natl. Acad. Sci. U.S.A.">
        <title>Draft genome sequence of Camellia sinensis var. sinensis provides insights into the evolution of the tea genome and tea quality.</title>
        <authorList>
            <person name="Wei C."/>
            <person name="Yang H."/>
            <person name="Wang S."/>
            <person name="Zhao J."/>
            <person name="Liu C."/>
            <person name="Gao L."/>
            <person name="Xia E."/>
            <person name="Lu Y."/>
            <person name="Tai Y."/>
            <person name="She G."/>
            <person name="Sun J."/>
            <person name="Cao H."/>
            <person name="Tong W."/>
            <person name="Gao Q."/>
            <person name="Li Y."/>
            <person name="Deng W."/>
            <person name="Jiang X."/>
            <person name="Wang W."/>
            <person name="Chen Q."/>
            <person name="Zhang S."/>
            <person name="Li H."/>
            <person name="Wu J."/>
            <person name="Wang P."/>
            <person name="Li P."/>
            <person name="Shi C."/>
            <person name="Zheng F."/>
            <person name="Jian J."/>
            <person name="Huang B."/>
            <person name="Shan D."/>
            <person name="Shi M."/>
            <person name="Fang C."/>
            <person name="Yue Y."/>
            <person name="Li F."/>
            <person name="Li D."/>
            <person name="Wei S."/>
            <person name="Han B."/>
            <person name="Jiang C."/>
            <person name="Yin Y."/>
            <person name="Xia T."/>
            <person name="Zhang Z."/>
            <person name="Bennetzen J.L."/>
            <person name="Zhao S."/>
            <person name="Wan X."/>
        </authorList>
    </citation>
    <scope>NUCLEOTIDE SEQUENCE [LARGE SCALE GENOMIC DNA]</scope>
    <source>
        <strain evidence="16">cv. Shuchazao</strain>
        <tissue evidence="15">Leaf</tissue>
    </source>
</reference>
<evidence type="ECO:0000256" key="7">
    <source>
        <dbReference type="ARBA" id="ARBA00022737"/>
    </source>
</evidence>
<keyword evidence="9 11" id="KW-0472">Membrane</keyword>
<dbReference type="FunFam" id="3.80.10.10:FF:000095">
    <property type="entry name" value="LRR receptor-like serine/threonine-protein kinase GSO1"/>
    <property type="match status" value="2"/>
</dbReference>
<comment type="similarity">
    <text evidence="2">Belongs to the RLP family.</text>
</comment>
<dbReference type="PROSITE" id="PS51450">
    <property type="entry name" value="LRR"/>
    <property type="match status" value="1"/>
</dbReference>
<evidence type="ECO:0000256" key="10">
    <source>
        <dbReference type="ARBA" id="ARBA00023180"/>
    </source>
</evidence>
<dbReference type="PANTHER" id="PTHR48063">
    <property type="entry name" value="LRR RECEPTOR-LIKE KINASE"/>
    <property type="match status" value="1"/>
</dbReference>
<dbReference type="GO" id="GO:0006952">
    <property type="term" value="P:defense response"/>
    <property type="evidence" value="ECO:0007669"/>
    <property type="project" value="UniProtKB-ARBA"/>
</dbReference>
<evidence type="ECO:0000256" key="3">
    <source>
        <dbReference type="ARBA" id="ARBA00022475"/>
    </source>
</evidence>
<keyword evidence="10" id="KW-0325">Glycoprotein</keyword>
<dbReference type="InterPro" id="IPR001611">
    <property type="entry name" value="Leu-rich_rpt"/>
</dbReference>
<dbReference type="Pfam" id="PF00560">
    <property type="entry name" value="LRR_1"/>
    <property type="match status" value="3"/>
</dbReference>
<dbReference type="Pfam" id="PF13855">
    <property type="entry name" value="LRR_8"/>
    <property type="match status" value="3"/>
</dbReference>
<feature type="chain" id="PRO_5020771386" evidence="12">
    <location>
        <begin position="31"/>
        <end position="931"/>
    </location>
</feature>
<evidence type="ECO:0000256" key="6">
    <source>
        <dbReference type="ARBA" id="ARBA00022729"/>
    </source>
</evidence>
<sequence>MTMNTSMRAIEILFLGFLTIAAIHLSFCNGNKDVACMKSEKQALLSFKQDLKDLSNRLSSWDVEADCCKWAGVVCNNLSGHVLELHLQTPSEFDLYSRLGGEINPSLVNLTHLRYLDLSQNSFTGIRIPSFIGSLVSLQYINLSDAGFVGTIPHHLGNLSSLRSLSLRANDVDVENLDWLHALYHLEYLDLSDVSLTKAPNWPQVINKLPFLLELHLSRCGLDLSPALLSVNFTSLLVLELSSNWVSSIPSWIFSITSLISLDLSSCAFESPMPEGFRNLTSLVTLDVSLNNFPSFPPNSLFRMNNLVFLNLRGAFEAPLPLILPNMTNLRYLDLSYNDLNSTVPSWLYSFSRLEYLDMSFSKLEGGISNDIGNLTSIITLLLPQNKLEGTLPRSLGSLCNLRFCDLSYNNFRGELFRTSSKCTTYALETLMLNNNRLSGTLPDQLGKFEILQELDLGYNNLSGPIPITLGRLTSLETMRLPNNQLNGTLPEGLGHLSKLRHLDLTDNLLSGIVSQVHFTNLVNLTFLGASGNRLTLNVSLDWIPPFLLEVLELGSWHLGPKFPIWLQSQKNLSYLDISNAELSEGIPRHIPSSFGLLYDLNSLHLRNNRLSGEISSSLQNCTNLEMLDLSENEFIGSIPTWMGERLRQLKILALRSNRLDGLIPPEICGLYSLQVLDIANNNLYGGIPQCVNNFASMAVKLESNDLISYIGPGRDHLDSFLENAILVTKGNNYQYDKILALVAVVDISNNNISGKIPVELTSLLGLLSLNLSGNRLAGVIPKKIGNMESLESLDLSRNQLCGEIPPTISNLTFLSYLNLSHNNLSGKIPSNTQLQSFSSSSFIGNNLCGLPLSNNCSVGGKTPDVRNEGDSEGATSEVDWFYLFMGLGFVVGFWAICAPILFIKSWRYAYFQYLDNVWTRLVLLYMGKRV</sequence>
<dbReference type="InterPro" id="IPR055414">
    <property type="entry name" value="LRR_R13L4/SHOC2-like"/>
</dbReference>
<keyword evidence="5 11" id="KW-0812">Transmembrane</keyword>
<dbReference type="InterPro" id="IPR046956">
    <property type="entry name" value="RLP23-like"/>
</dbReference>
<organism evidence="15 16">
    <name type="scientific">Camellia sinensis var. sinensis</name>
    <name type="common">China tea</name>
    <dbReference type="NCBI Taxonomy" id="542762"/>
    <lineage>
        <taxon>Eukaryota</taxon>
        <taxon>Viridiplantae</taxon>
        <taxon>Streptophyta</taxon>
        <taxon>Embryophyta</taxon>
        <taxon>Tracheophyta</taxon>
        <taxon>Spermatophyta</taxon>
        <taxon>Magnoliopsida</taxon>
        <taxon>eudicotyledons</taxon>
        <taxon>Gunneridae</taxon>
        <taxon>Pentapetalae</taxon>
        <taxon>asterids</taxon>
        <taxon>Ericales</taxon>
        <taxon>Theaceae</taxon>
        <taxon>Camellia</taxon>
    </lineage>
</organism>
<evidence type="ECO:0000256" key="8">
    <source>
        <dbReference type="ARBA" id="ARBA00022989"/>
    </source>
</evidence>
<comment type="subcellular location">
    <subcellularLocation>
        <location evidence="1">Cell membrane</location>
        <topology evidence="1">Single-pass type I membrane protein</topology>
    </subcellularLocation>
</comment>
<gene>
    <name evidence="15" type="ORF">TEA_023384</name>
</gene>
<proteinExistence type="inferred from homology"/>
<feature type="domain" description="Leucine-rich repeat-containing N-terminal plant-type" evidence="13">
    <location>
        <begin position="38"/>
        <end position="76"/>
    </location>
</feature>
<comment type="caution">
    <text evidence="15">The sequence shown here is derived from an EMBL/GenBank/DDBJ whole genome shotgun (WGS) entry which is preliminary data.</text>
</comment>
<keyword evidence="8 11" id="KW-1133">Transmembrane helix</keyword>
<keyword evidence="4" id="KW-0433">Leucine-rich repeat</keyword>
<feature type="transmembrane region" description="Helical" evidence="11">
    <location>
        <begin position="881"/>
        <end position="904"/>
    </location>
</feature>
<name>A0A4S4E530_CAMSN</name>
<evidence type="ECO:0000256" key="1">
    <source>
        <dbReference type="ARBA" id="ARBA00004251"/>
    </source>
</evidence>
<evidence type="ECO:0000256" key="4">
    <source>
        <dbReference type="ARBA" id="ARBA00022614"/>
    </source>
</evidence>
<dbReference type="InterPro" id="IPR032675">
    <property type="entry name" value="LRR_dom_sf"/>
</dbReference>
<dbReference type="Pfam" id="PF08263">
    <property type="entry name" value="LRRNT_2"/>
    <property type="match status" value="1"/>
</dbReference>
<feature type="signal peptide" evidence="12">
    <location>
        <begin position="1"/>
        <end position="30"/>
    </location>
</feature>
<dbReference type="PANTHER" id="PTHR48063:SF98">
    <property type="entry name" value="LRR RECEPTOR-LIKE SERINE_THREONINE-PROTEIN KINASE FLS2"/>
    <property type="match status" value="1"/>
</dbReference>
<dbReference type="Pfam" id="PF23598">
    <property type="entry name" value="LRR_14"/>
    <property type="match status" value="1"/>
</dbReference>
<dbReference type="Proteomes" id="UP000306102">
    <property type="component" value="Unassembled WGS sequence"/>
</dbReference>
<dbReference type="GO" id="GO:0051707">
    <property type="term" value="P:response to other organism"/>
    <property type="evidence" value="ECO:0007669"/>
    <property type="project" value="UniProtKB-ARBA"/>
</dbReference>
<dbReference type="SMART" id="SM00369">
    <property type="entry name" value="LRR_TYP"/>
    <property type="match status" value="10"/>
</dbReference>
<dbReference type="AlphaFoldDB" id="A0A4S4E530"/>
<dbReference type="GO" id="GO:0005886">
    <property type="term" value="C:plasma membrane"/>
    <property type="evidence" value="ECO:0007669"/>
    <property type="project" value="UniProtKB-SubCell"/>
</dbReference>
<protein>
    <submittedName>
        <fullName evidence="15">Uncharacterized protein</fullName>
    </submittedName>
</protein>
<keyword evidence="6 12" id="KW-0732">Signal</keyword>